<evidence type="ECO:0000313" key="2">
    <source>
        <dbReference type="EMBL" id="WGH75711.1"/>
    </source>
</evidence>
<accession>A0ABY8L371</accession>
<feature type="coiled-coil region" evidence="1">
    <location>
        <begin position="23"/>
        <end position="85"/>
    </location>
</feature>
<evidence type="ECO:0000256" key="1">
    <source>
        <dbReference type="SAM" id="Coils"/>
    </source>
</evidence>
<protein>
    <submittedName>
        <fullName evidence="2">Uncharacterized protein</fullName>
    </submittedName>
</protein>
<gene>
    <name evidence="2" type="ORF">P8625_00685</name>
</gene>
<dbReference type="RefSeq" id="WP_279651585.1">
    <property type="nucleotide sequence ID" value="NZ_CP122539.1"/>
</dbReference>
<sequence>MASIYTNTLLKDTSTKNRKYGVTERKKATLDQLSNQVLDAENEVEQLQAIVQSLTEKSNKFSAQLSLAEQNRKQARNNMELGEEVGTKLKELKDLSNTAFNEVVLAKKEVQDTAQKTNTVINKLIYSAEVINKLSNLVIRKKAMNPLISDDLVSMITKAGSDANNAVALTLTALKSVFASQATILESEATLSLEYIQAVKLVECFTGVEAEDISNQLPEKGVLSLLQTAYTVSEQLYKGSFTAFNDTVKQLNAAQSELNKANVKLSSLQSGLAAANAAALAS</sequence>
<evidence type="ECO:0000313" key="3">
    <source>
        <dbReference type="Proteomes" id="UP001232001"/>
    </source>
</evidence>
<name>A0ABY8L371_9FLAO</name>
<organism evidence="2 3">
    <name type="scientific">Tenacibaculum tangerinum</name>
    <dbReference type="NCBI Taxonomy" id="3038772"/>
    <lineage>
        <taxon>Bacteria</taxon>
        <taxon>Pseudomonadati</taxon>
        <taxon>Bacteroidota</taxon>
        <taxon>Flavobacteriia</taxon>
        <taxon>Flavobacteriales</taxon>
        <taxon>Flavobacteriaceae</taxon>
        <taxon>Tenacibaculum</taxon>
    </lineage>
</organism>
<proteinExistence type="predicted"/>
<dbReference type="Proteomes" id="UP001232001">
    <property type="component" value="Chromosome"/>
</dbReference>
<dbReference type="EMBL" id="CP122539">
    <property type="protein sequence ID" value="WGH75711.1"/>
    <property type="molecule type" value="Genomic_DNA"/>
</dbReference>
<keyword evidence="3" id="KW-1185">Reference proteome</keyword>
<reference evidence="2 3" key="1">
    <citation type="submission" date="2023-04" db="EMBL/GenBank/DDBJ databases">
        <title>Tenacibaculum tangerinum sp. nov., isolated from sea tidal flat of South Korea.</title>
        <authorList>
            <person name="Lee S.H."/>
            <person name="Kim J.-J."/>
        </authorList>
    </citation>
    <scope>NUCLEOTIDE SEQUENCE [LARGE SCALE GENOMIC DNA]</scope>
    <source>
        <strain evidence="2 3">GRR-S3-23</strain>
    </source>
</reference>
<keyword evidence="1" id="KW-0175">Coiled coil</keyword>